<feature type="compositionally biased region" description="Basic and acidic residues" evidence="7">
    <location>
        <begin position="42"/>
        <end position="55"/>
    </location>
</feature>
<dbReference type="EMBL" id="JARQWQ010000008">
    <property type="protein sequence ID" value="KAK2570239.1"/>
    <property type="molecule type" value="Genomic_DNA"/>
</dbReference>
<keyword evidence="5" id="KW-0539">Nucleus</keyword>
<evidence type="ECO:0000256" key="6">
    <source>
        <dbReference type="SAM" id="Coils"/>
    </source>
</evidence>
<dbReference type="SMART" id="SM00353">
    <property type="entry name" value="HLH"/>
    <property type="match status" value="1"/>
</dbReference>
<reference evidence="9" key="1">
    <citation type="journal article" date="2023" name="G3 (Bethesda)">
        <title>Whole genome assembly and annotation of the endangered Caribbean coral Acropora cervicornis.</title>
        <authorList>
            <person name="Selwyn J.D."/>
            <person name="Vollmer S.V."/>
        </authorList>
    </citation>
    <scope>NUCLEOTIDE SEQUENCE</scope>
    <source>
        <strain evidence="9">K2</strain>
    </source>
</reference>
<evidence type="ECO:0000313" key="9">
    <source>
        <dbReference type="EMBL" id="KAK2570239.1"/>
    </source>
</evidence>
<organism evidence="9 10">
    <name type="scientific">Acropora cervicornis</name>
    <name type="common">Staghorn coral</name>
    <dbReference type="NCBI Taxonomy" id="6130"/>
    <lineage>
        <taxon>Eukaryota</taxon>
        <taxon>Metazoa</taxon>
        <taxon>Cnidaria</taxon>
        <taxon>Anthozoa</taxon>
        <taxon>Hexacorallia</taxon>
        <taxon>Scleractinia</taxon>
        <taxon>Astrocoeniina</taxon>
        <taxon>Acroporidae</taxon>
        <taxon>Acropora</taxon>
    </lineage>
</organism>
<dbReference type="GO" id="GO:0005634">
    <property type="term" value="C:nucleus"/>
    <property type="evidence" value="ECO:0007669"/>
    <property type="project" value="UniProtKB-SubCell"/>
</dbReference>
<feature type="coiled-coil region" evidence="6">
    <location>
        <begin position="96"/>
        <end position="123"/>
    </location>
</feature>
<dbReference type="GO" id="GO:0000978">
    <property type="term" value="F:RNA polymerase II cis-regulatory region sequence-specific DNA binding"/>
    <property type="evidence" value="ECO:0007669"/>
    <property type="project" value="TreeGrafter"/>
</dbReference>
<comment type="subcellular location">
    <subcellularLocation>
        <location evidence="1">Nucleus</location>
    </subcellularLocation>
</comment>
<feature type="region of interest" description="Disordered" evidence="7">
    <location>
        <begin position="25"/>
        <end position="55"/>
    </location>
</feature>
<evidence type="ECO:0000256" key="1">
    <source>
        <dbReference type="ARBA" id="ARBA00004123"/>
    </source>
</evidence>
<dbReference type="GO" id="GO:0046983">
    <property type="term" value="F:protein dimerization activity"/>
    <property type="evidence" value="ECO:0007669"/>
    <property type="project" value="InterPro"/>
</dbReference>
<evidence type="ECO:0000256" key="7">
    <source>
        <dbReference type="SAM" id="MobiDB-lite"/>
    </source>
</evidence>
<feature type="domain" description="BHLH" evidence="8">
    <location>
        <begin position="41"/>
        <end position="99"/>
    </location>
</feature>
<dbReference type="Proteomes" id="UP001249851">
    <property type="component" value="Unassembled WGS sequence"/>
</dbReference>
<evidence type="ECO:0000313" key="10">
    <source>
        <dbReference type="Proteomes" id="UP001249851"/>
    </source>
</evidence>
<dbReference type="Pfam" id="PF00010">
    <property type="entry name" value="HLH"/>
    <property type="match status" value="1"/>
</dbReference>
<sequence>MADESNDWGASGHQLVSVIPVGGEQLFEEPDVKSEPASPEEDATRTHFDSQDEDNDVFKGYDDLQTIVPTCHQPNSSSTMQKLSKAIILQKSIEYIMFLHQQKKKQEEELEALRKEVMALKIMKTQHKVKSKFQTRPNLVCLISLHIQLAGGILQTSVSAGDCDQCSEESEQPGAASPVIAGYSLLNLTVTFQFLLIWRQSS</sequence>
<comment type="caution">
    <text evidence="9">The sequence shown here is derived from an EMBL/GenBank/DDBJ whole genome shotgun (WGS) entry which is preliminary data.</text>
</comment>
<keyword evidence="10" id="KW-1185">Reference proteome</keyword>
<accession>A0AAD9QZ93</accession>
<evidence type="ECO:0000256" key="5">
    <source>
        <dbReference type="ARBA" id="ARBA00023242"/>
    </source>
</evidence>
<dbReference type="InterPro" id="IPR052207">
    <property type="entry name" value="Max-like/E-box_TFs"/>
</dbReference>
<evidence type="ECO:0000256" key="3">
    <source>
        <dbReference type="ARBA" id="ARBA00023125"/>
    </source>
</evidence>
<dbReference type="InterPro" id="IPR011598">
    <property type="entry name" value="bHLH_dom"/>
</dbReference>
<evidence type="ECO:0000256" key="4">
    <source>
        <dbReference type="ARBA" id="ARBA00023163"/>
    </source>
</evidence>
<evidence type="ECO:0000259" key="8">
    <source>
        <dbReference type="PROSITE" id="PS50888"/>
    </source>
</evidence>
<proteinExistence type="predicted"/>
<dbReference type="InterPro" id="IPR036638">
    <property type="entry name" value="HLH_DNA-bd_sf"/>
</dbReference>
<dbReference type="SUPFAM" id="SSF47459">
    <property type="entry name" value="HLH, helix-loop-helix DNA-binding domain"/>
    <property type="match status" value="1"/>
</dbReference>
<evidence type="ECO:0000256" key="2">
    <source>
        <dbReference type="ARBA" id="ARBA00023015"/>
    </source>
</evidence>
<dbReference type="PANTHER" id="PTHR15741">
    <property type="entry name" value="BASIC HELIX-LOOP-HELIX ZIP TRANSCRIPTION FACTOR"/>
    <property type="match status" value="1"/>
</dbReference>
<gene>
    <name evidence="9" type="ORF">P5673_005019</name>
</gene>
<dbReference type="GO" id="GO:0000981">
    <property type="term" value="F:DNA-binding transcription factor activity, RNA polymerase II-specific"/>
    <property type="evidence" value="ECO:0007669"/>
    <property type="project" value="TreeGrafter"/>
</dbReference>
<keyword evidence="2" id="KW-0805">Transcription regulation</keyword>
<keyword evidence="4" id="KW-0804">Transcription</keyword>
<keyword evidence="6" id="KW-0175">Coiled coil</keyword>
<name>A0AAD9QZ93_ACRCE</name>
<reference evidence="9" key="2">
    <citation type="journal article" date="2023" name="Science">
        <title>Genomic signatures of disease resistance in endangered staghorn corals.</title>
        <authorList>
            <person name="Vollmer S.V."/>
            <person name="Selwyn J.D."/>
            <person name="Despard B.A."/>
            <person name="Roesel C.L."/>
        </authorList>
    </citation>
    <scope>NUCLEOTIDE SEQUENCE</scope>
    <source>
        <strain evidence="9">K2</strain>
    </source>
</reference>
<dbReference type="AlphaFoldDB" id="A0AAD9QZ93"/>
<dbReference type="Gene3D" id="4.10.280.10">
    <property type="entry name" value="Helix-loop-helix DNA-binding domain"/>
    <property type="match status" value="1"/>
</dbReference>
<dbReference type="PANTHER" id="PTHR15741:SF25">
    <property type="entry name" value="MAX-LIKE PROTEIN X"/>
    <property type="match status" value="1"/>
</dbReference>
<keyword evidence="3" id="KW-0238">DNA-binding</keyword>
<protein>
    <submittedName>
        <fullName evidence="9">Max-like protein X</fullName>
    </submittedName>
</protein>
<dbReference type="PROSITE" id="PS50888">
    <property type="entry name" value="BHLH"/>
    <property type="match status" value="1"/>
</dbReference>